<evidence type="ECO:0000259" key="2">
    <source>
        <dbReference type="Pfam" id="PF07885"/>
    </source>
</evidence>
<comment type="caution">
    <text evidence="3">The sequence shown here is derived from an EMBL/GenBank/DDBJ whole genome shotgun (WGS) entry which is preliminary data.</text>
</comment>
<keyword evidence="1" id="KW-0812">Transmembrane</keyword>
<dbReference type="Pfam" id="PF07885">
    <property type="entry name" value="Ion_trans_2"/>
    <property type="match status" value="1"/>
</dbReference>
<dbReference type="SUPFAM" id="SSF81324">
    <property type="entry name" value="Voltage-gated potassium channels"/>
    <property type="match status" value="1"/>
</dbReference>
<feature type="transmembrane region" description="Helical" evidence="1">
    <location>
        <begin position="6"/>
        <end position="25"/>
    </location>
</feature>
<keyword evidence="1" id="KW-1133">Transmembrane helix</keyword>
<feature type="transmembrane region" description="Helical" evidence="1">
    <location>
        <begin position="62"/>
        <end position="84"/>
    </location>
</feature>
<protein>
    <submittedName>
        <fullName evidence="3">Ion channel</fullName>
    </submittedName>
</protein>
<evidence type="ECO:0000256" key="1">
    <source>
        <dbReference type="SAM" id="Phobius"/>
    </source>
</evidence>
<dbReference type="EMBL" id="JAVRHO010000008">
    <property type="protein sequence ID" value="MDT0646458.1"/>
    <property type="molecule type" value="Genomic_DNA"/>
</dbReference>
<dbReference type="InterPro" id="IPR013099">
    <property type="entry name" value="K_chnl_dom"/>
</dbReference>
<dbReference type="Proteomes" id="UP001245285">
    <property type="component" value="Unassembled WGS sequence"/>
</dbReference>
<gene>
    <name evidence="3" type="ORF">RM545_07140</name>
</gene>
<feature type="transmembrane region" description="Helical" evidence="1">
    <location>
        <begin position="129"/>
        <end position="150"/>
    </location>
</feature>
<keyword evidence="1" id="KW-0472">Membrane</keyword>
<keyword evidence="4" id="KW-1185">Reference proteome</keyword>
<dbReference type="RefSeq" id="WP_311494628.1">
    <property type="nucleotide sequence ID" value="NZ_JAVRHO010000008.1"/>
</dbReference>
<evidence type="ECO:0000313" key="4">
    <source>
        <dbReference type="Proteomes" id="UP001245285"/>
    </source>
</evidence>
<organism evidence="3 4">
    <name type="scientific">Autumnicola lenta</name>
    <dbReference type="NCBI Taxonomy" id="3075593"/>
    <lineage>
        <taxon>Bacteria</taxon>
        <taxon>Pseudomonadati</taxon>
        <taxon>Bacteroidota</taxon>
        <taxon>Flavobacteriia</taxon>
        <taxon>Flavobacteriales</taxon>
        <taxon>Flavobacteriaceae</taxon>
        <taxon>Autumnicola</taxon>
    </lineage>
</organism>
<sequence>MSETLLILGFIILLIAIHDFFYTTLSASGAGFVSKNVAILSDRILQFFVRTFGRKVYNYHGLFINLMILVVWLFLIWLGLFLVYSSNPEAITNSSGRVANYWERLYFTGYTLSTLGMGNFKPTSPFFELVTSCFSFFGFIFFTSSMTYFLSVSSAVVKKRTLAKSIYNLGHNPQAIVKKILALDSSYSFQQILELQEKVDGHSVSHQAYPVVHFYSRSEVKDSFSINIARLDEALTFLLKSKKGENLREELEILRSSLSNFLQNLDKNFSRSLPKAEASRSSEDLPHSLTERNSQELIERRRILEGLLKSEGLSWRQVVEQDQKN</sequence>
<proteinExistence type="predicted"/>
<reference evidence="3 4" key="1">
    <citation type="submission" date="2023-09" db="EMBL/GenBank/DDBJ databases">
        <authorList>
            <person name="Rey-Velasco X."/>
        </authorList>
    </citation>
    <scope>NUCLEOTIDE SEQUENCE [LARGE SCALE GENOMIC DNA]</scope>
    <source>
        <strain evidence="3 4">F260</strain>
    </source>
</reference>
<accession>A0ABU3CJC4</accession>
<name>A0ABU3CJC4_9FLAO</name>
<dbReference type="Gene3D" id="1.10.287.70">
    <property type="match status" value="1"/>
</dbReference>
<feature type="domain" description="Potassium channel" evidence="2">
    <location>
        <begin position="71"/>
        <end position="151"/>
    </location>
</feature>
<evidence type="ECO:0000313" key="3">
    <source>
        <dbReference type="EMBL" id="MDT0646458.1"/>
    </source>
</evidence>